<dbReference type="EMBL" id="JAAECE010000010">
    <property type="protein sequence ID" value="KAF1797147.1"/>
    <property type="molecule type" value="Genomic_DNA"/>
</dbReference>
<accession>A0A8H4EWM6</accession>
<name>A0A8H4EWM6_MUCCL</name>
<sequence>MRDLMFIIVPFCFHTLPMSKLSILNEKNEAIVGILEKKPEIDEGRPQPRVVLIVHGILGHKDYLFQRVLAQTLPITSFRFDFRGNGESGGSPGYCNILIQMISTLLPSISKI</sequence>
<dbReference type="SUPFAM" id="SSF53474">
    <property type="entry name" value="alpha/beta-Hydrolases"/>
    <property type="match status" value="1"/>
</dbReference>
<dbReference type="Proteomes" id="UP000469890">
    <property type="component" value="Unassembled WGS sequence"/>
</dbReference>
<evidence type="ECO:0000313" key="2">
    <source>
        <dbReference type="Proteomes" id="UP000469890"/>
    </source>
</evidence>
<organism evidence="1 2">
    <name type="scientific">Mucor circinelloides f. lusitanicus</name>
    <name type="common">Mucor racemosus var. lusitanicus</name>
    <dbReference type="NCBI Taxonomy" id="29924"/>
    <lineage>
        <taxon>Eukaryota</taxon>
        <taxon>Fungi</taxon>
        <taxon>Fungi incertae sedis</taxon>
        <taxon>Mucoromycota</taxon>
        <taxon>Mucoromycotina</taxon>
        <taxon>Mucoromycetes</taxon>
        <taxon>Mucorales</taxon>
        <taxon>Mucorineae</taxon>
        <taxon>Mucoraceae</taxon>
        <taxon>Mucor</taxon>
    </lineage>
</organism>
<gene>
    <name evidence="1" type="ORF">FB192DRAFT_1030927</name>
</gene>
<evidence type="ECO:0000313" key="1">
    <source>
        <dbReference type="EMBL" id="KAF1797147.1"/>
    </source>
</evidence>
<dbReference type="AlphaFoldDB" id="A0A8H4EWM6"/>
<proteinExistence type="predicted"/>
<protein>
    <recommendedName>
        <fullName evidence="3">Serine aminopeptidase S33 domain-containing protein</fullName>
    </recommendedName>
</protein>
<evidence type="ECO:0008006" key="3">
    <source>
        <dbReference type="Google" id="ProtNLM"/>
    </source>
</evidence>
<dbReference type="InterPro" id="IPR029058">
    <property type="entry name" value="AB_hydrolase_fold"/>
</dbReference>
<comment type="caution">
    <text evidence="1">The sequence shown here is derived from an EMBL/GenBank/DDBJ whole genome shotgun (WGS) entry which is preliminary data.</text>
</comment>
<reference evidence="1 2" key="1">
    <citation type="submission" date="2019-09" db="EMBL/GenBank/DDBJ databases">
        <authorList>
            <consortium name="DOE Joint Genome Institute"/>
            <person name="Mondo S.J."/>
            <person name="Navarro-Mendoza M.I."/>
            <person name="Perez-Arques C."/>
            <person name="Panchal S."/>
            <person name="Nicolas F.E."/>
            <person name="Ganguly P."/>
            <person name="Pangilinan J."/>
            <person name="Grigoriev I."/>
            <person name="Heitman J."/>
            <person name="Sanya K."/>
            <person name="Garre V."/>
        </authorList>
    </citation>
    <scope>NUCLEOTIDE SEQUENCE [LARGE SCALE GENOMIC DNA]</scope>
    <source>
        <strain evidence="1 2">MU402</strain>
    </source>
</reference>
<dbReference type="Gene3D" id="3.40.50.1820">
    <property type="entry name" value="alpha/beta hydrolase"/>
    <property type="match status" value="1"/>
</dbReference>